<dbReference type="AlphaFoldDB" id="A0A2T3KMF6"/>
<evidence type="ECO:0000313" key="2">
    <source>
        <dbReference type="Proteomes" id="UP000241426"/>
    </source>
</evidence>
<reference evidence="1 2" key="1">
    <citation type="submission" date="2018-01" db="EMBL/GenBank/DDBJ databases">
        <title>Whole genome sequencing of Histamine producing bacteria.</title>
        <authorList>
            <person name="Butler K."/>
        </authorList>
    </citation>
    <scope>NUCLEOTIDE SEQUENCE [LARGE SCALE GENOMIC DNA]</scope>
    <source>
        <strain evidence="1 2">FS-7.2</strain>
    </source>
</reference>
<proteinExistence type="predicted"/>
<dbReference type="RefSeq" id="WP_107288689.1">
    <property type="nucleotide sequence ID" value="NZ_PYNF01000002.1"/>
</dbReference>
<accession>A0A2T3KMF6</accession>
<sequence length="137" mass="16028">MNGLLIEAEVEKHISNLLNDKTFRLFCWTGGVSLPSRTFYHIHFESFKSVLELCFVGELVDYYRQGRCDLLDVLERFGDCIYPYIGNRNLTLSYSFSSFLYECGLNADEISMLNDELQFRMFFRLGKIWDAILTVYG</sequence>
<comment type="caution">
    <text evidence="1">The sequence shown here is derived from an EMBL/GenBank/DDBJ whole genome shotgun (WGS) entry which is preliminary data.</text>
</comment>
<protein>
    <submittedName>
        <fullName evidence="1">Uncharacterized protein</fullName>
    </submittedName>
</protein>
<gene>
    <name evidence="1" type="ORF">C9J27_02750</name>
</gene>
<evidence type="ECO:0000313" key="1">
    <source>
        <dbReference type="EMBL" id="PSV00962.1"/>
    </source>
</evidence>
<dbReference type="Proteomes" id="UP000241426">
    <property type="component" value="Unassembled WGS sequence"/>
</dbReference>
<name>A0A2T3KMF6_9GAMM</name>
<organism evidence="1 2">
    <name type="scientific">Photobacterium kishitanii</name>
    <dbReference type="NCBI Taxonomy" id="318456"/>
    <lineage>
        <taxon>Bacteria</taxon>
        <taxon>Pseudomonadati</taxon>
        <taxon>Pseudomonadota</taxon>
        <taxon>Gammaproteobacteria</taxon>
        <taxon>Vibrionales</taxon>
        <taxon>Vibrionaceae</taxon>
        <taxon>Photobacterium</taxon>
    </lineage>
</organism>
<dbReference type="EMBL" id="PYNF01000002">
    <property type="protein sequence ID" value="PSV00962.1"/>
    <property type="molecule type" value="Genomic_DNA"/>
</dbReference>